<evidence type="ECO:0000313" key="1">
    <source>
        <dbReference type="EnsemblMetazoa" id="XP_016771596"/>
    </source>
</evidence>
<dbReference type="Proteomes" id="UP000005203">
    <property type="component" value="Linkage group LG14"/>
</dbReference>
<name>A0A7M7IM15_APIME</name>
<reference evidence="1" key="1">
    <citation type="submission" date="2021-01" db="UniProtKB">
        <authorList>
            <consortium name="EnsemblMetazoa"/>
        </authorList>
    </citation>
    <scope>IDENTIFICATION</scope>
    <source>
        <strain evidence="1">DH4</strain>
    </source>
</reference>
<evidence type="ECO:0000313" key="3">
    <source>
        <dbReference type="RefSeq" id="XP_016771596.1"/>
    </source>
</evidence>
<reference evidence="3" key="2">
    <citation type="submission" date="2025-04" db="UniProtKB">
        <authorList>
            <consortium name="RefSeq"/>
        </authorList>
    </citation>
    <scope>IDENTIFICATION</scope>
    <source>
        <strain evidence="3">DH4</strain>
        <tissue evidence="3">Whole body</tissue>
    </source>
</reference>
<evidence type="ECO:0000313" key="2">
    <source>
        <dbReference type="Proteomes" id="UP000005203"/>
    </source>
</evidence>
<dbReference type="RefSeq" id="XP_016771596.1">
    <property type="nucleotide sequence ID" value="XM_016916107.2"/>
</dbReference>
<gene>
    <name evidence="3" type="primary">LOC107965494</name>
</gene>
<dbReference type="EnsemblMetazoa" id="XM_016916107">
    <property type="protein sequence ID" value="XP_016771596"/>
    <property type="gene ID" value="LOC107965494"/>
</dbReference>
<dbReference type="KEGG" id="ame:107965494"/>
<keyword evidence="2" id="KW-1185">Reference proteome</keyword>
<organism evidence="1">
    <name type="scientific">Apis mellifera</name>
    <name type="common">Honeybee</name>
    <dbReference type="NCBI Taxonomy" id="7460"/>
    <lineage>
        <taxon>Eukaryota</taxon>
        <taxon>Metazoa</taxon>
        <taxon>Ecdysozoa</taxon>
        <taxon>Arthropoda</taxon>
        <taxon>Hexapoda</taxon>
        <taxon>Insecta</taxon>
        <taxon>Pterygota</taxon>
        <taxon>Neoptera</taxon>
        <taxon>Endopterygota</taxon>
        <taxon>Hymenoptera</taxon>
        <taxon>Apocrita</taxon>
        <taxon>Aculeata</taxon>
        <taxon>Apoidea</taxon>
        <taxon>Anthophila</taxon>
        <taxon>Apidae</taxon>
        <taxon>Apis</taxon>
    </lineage>
</organism>
<sequence length="103" mass="11882">MIRPRNKCAHSRLVDRRSGGEVSIERGKFAEHAHEYVLRERQTRPGEGGIPARWSKFCSLVDKRFGWPPNTTFLAISCQCAKVFQIIQTTDEWTGMRLMETKS</sequence>
<accession>A0A7M7IM15</accession>
<dbReference type="GeneID" id="107965494"/>
<accession>A0A8B7KQU0</accession>
<dbReference type="AlphaFoldDB" id="A0A7M7IM15"/>
<dbReference type="OrthoDB" id="6367910at2759"/>
<protein>
    <submittedName>
        <fullName evidence="3">Uncharacterized protein LOC107965494</fullName>
    </submittedName>
</protein>
<proteinExistence type="predicted"/>